<feature type="binding site" evidence="5">
    <location>
        <position position="141"/>
    </location>
    <ligand>
        <name>substrate</name>
    </ligand>
</feature>
<evidence type="ECO:0000259" key="8">
    <source>
        <dbReference type="Pfam" id="PF10590"/>
    </source>
</evidence>
<dbReference type="EMBL" id="UPHP01000048">
    <property type="protein sequence ID" value="VBA37827.1"/>
    <property type="molecule type" value="Genomic_DNA"/>
</dbReference>
<feature type="domain" description="Pyridoxamine 5'-phosphate oxidase N-terminal" evidence="7">
    <location>
        <begin position="49"/>
        <end position="166"/>
    </location>
</feature>
<dbReference type="PANTHER" id="PTHR10851:SF0">
    <property type="entry name" value="PYRIDOXINE-5'-PHOSPHATE OXIDASE"/>
    <property type="match status" value="1"/>
</dbReference>
<keyword evidence="4 5" id="KW-0560">Oxidoreductase</keyword>
<organism evidence="9 10">
    <name type="scientific">Mycobacterium attenuatum</name>
    <dbReference type="NCBI Taxonomy" id="2341086"/>
    <lineage>
        <taxon>Bacteria</taxon>
        <taxon>Bacillati</taxon>
        <taxon>Actinomycetota</taxon>
        <taxon>Actinomycetes</taxon>
        <taxon>Mycobacteriales</taxon>
        <taxon>Mycobacteriaceae</taxon>
        <taxon>Mycobacterium</taxon>
    </lineage>
</organism>
<dbReference type="GO" id="GO:0008615">
    <property type="term" value="P:pyridoxine biosynthetic process"/>
    <property type="evidence" value="ECO:0007669"/>
    <property type="project" value="UniProtKB-UniRule"/>
</dbReference>
<feature type="binding site" evidence="5 6">
    <location>
        <position position="210"/>
    </location>
    <ligand>
        <name>FMN</name>
        <dbReference type="ChEBI" id="CHEBI:58210"/>
    </ligand>
</feature>
<dbReference type="InterPro" id="IPR019740">
    <property type="entry name" value="Pyridox_Oxase_CS"/>
</dbReference>
<evidence type="ECO:0000259" key="7">
    <source>
        <dbReference type="Pfam" id="PF01243"/>
    </source>
</evidence>
<comment type="caution">
    <text evidence="5">Lacks conserved residue(s) required for the propagation of feature annotation.</text>
</comment>
<comment type="catalytic activity">
    <reaction evidence="5">
        <text>pyridoxine 5'-phosphate + O2 = pyridoxal 5'-phosphate + H2O2</text>
        <dbReference type="Rhea" id="RHEA:15149"/>
        <dbReference type="ChEBI" id="CHEBI:15379"/>
        <dbReference type="ChEBI" id="CHEBI:16240"/>
        <dbReference type="ChEBI" id="CHEBI:58589"/>
        <dbReference type="ChEBI" id="CHEBI:597326"/>
        <dbReference type="EC" id="1.4.3.5"/>
    </reaction>
</comment>
<evidence type="ECO:0000256" key="1">
    <source>
        <dbReference type="ARBA" id="ARBA00007301"/>
    </source>
</evidence>
<feature type="binding site" evidence="5">
    <location>
        <position position="80"/>
    </location>
    <ligand>
        <name>substrate</name>
    </ligand>
</feature>
<keyword evidence="5" id="KW-0664">Pyridoxine biosynthesis</keyword>
<name>A0A498PXZ1_9MYCO</name>
<feature type="domain" description="Pyridoxine 5'-phosphate oxidase dimerisation C-terminal" evidence="8">
    <location>
        <begin position="187"/>
        <end position="223"/>
    </location>
</feature>
<comment type="catalytic activity">
    <reaction evidence="5">
        <text>pyridoxamine 5'-phosphate + O2 + H2O = pyridoxal 5'-phosphate + H2O2 + NH4(+)</text>
        <dbReference type="Rhea" id="RHEA:15817"/>
        <dbReference type="ChEBI" id="CHEBI:15377"/>
        <dbReference type="ChEBI" id="CHEBI:15379"/>
        <dbReference type="ChEBI" id="CHEBI:16240"/>
        <dbReference type="ChEBI" id="CHEBI:28938"/>
        <dbReference type="ChEBI" id="CHEBI:58451"/>
        <dbReference type="ChEBI" id="CHEBI:597326"/>
        <dbReference type="EC" id="1.4.3.5"/>
    </reaction>
</comment>
<gene>
    <name evidence="5 9" type="primary">pdxH</name>
    <name evidence="9" type="ORF">LAUMK136_02141</name>
</gene>
<dbReference type="InterPro" id="IPR019576">
    <property type="entry name" value="Pyridoxamine_oxidase_dimer_C"/>
</dbReference>
<feature type="binding site" evidence="5">
    <location>
        <begin position="206"/>
        <end position="208"/>
    </location>
    <ligand>
        <name>substrate</name>
    </ligand>
</feature>
<dbReference type="RefSeq" id="WP_122525373.1">
    <property type="nucleotide sequence ID" value="NZ_UPHP01000048.1"/>
</dbReference>
<comment type="pathway">
    <text evidence="5">Cofactor metabolism; pyridoxal 5'-phosphate salvage; pyridoxal 5'-phosphate from pyridoxine 5'-phosphate: step 1/1.</text>
</comment>
<dbReference type="Gene3D" id="2.30.110.10">
    <property type="entry name" value="Electron Transport, Fmn-binding Protein, Chain A"/>
    <property type="match status" value="1"/>
</dbReference>
<dbReference type="Proteomes" id="UP000273307">
    <property type="component" value="Unassembled WGS sequence"/>
</dbReference>
<feature type="binding site" evidence="5 6">
    <location>
        <position position="97"/>
    </location>
    <ligand>
        <name>FMN</name>
        <dbReference type="ChEBI" id="CHEBI:58210"/>
    </ligand>
</feature>
<dbReference type="SUPFAM" id="SSF50475">
    <property type="entry name" value="FMN-binding split barrel"/>
    <property type="match status" value="1"/>
</dbReference>
<evidence type="ECO:0000313" key="9">
    <source>
        <dbReference type="EMBL" id="VBA37827.1"/>
    </source>
</evidence>
<dbReference type="NCBIfam" id="NF004231">
    <property type="entry name" value="PRK05679.1"/>
    <property type="match status" value="1"/>
</dbReference>
<dbReference type="OrthoDB" id="9780392at2"/>
<dbReference type="InterPro" id="IPR000659">
    <property type="entry name" value="Pyridox_Oxase"/>
</dbReference>
<dbReference type="InterPro" id="IPR011576">
    <property type="entry name" value="Pyridox_Oxase_N"/>
</dbReference>
<dbReference type="GO" id="GO:0010181">
    <property type="term" value="F:FMN binding"/>
    <property type="evidence" value="ECO:0007669"/>
    <property type="project" value="UniProtKB-UniRule"/>
</dbReference>
<feature type="binding site" evidence="5 6">
    <location>
        <begin position="154"/>
        <end position="155"/>
    </location>
    <ligand>
        <name>FMN</name>
        <dbReference type="ChEBI" id="CHEBI:58210"/>
    </ligand>
</feature>
<comment type="pathway">
    <text evidence="5">Cofactor metabolism; pyridoxal 5'-phosphate salvage; pyridoxal 5'-phosphate from pyridoxamine 5'-phosphate: step 1/1.</text>
</comment>
<dbReference type="Pfam" id="PF01243">
    <property type="entry name" value="PNPOx_N"/>
    <property type="match status" value="1"/>
</dbReference>
<dbReference type="PANTHER" id="PTHR10851">
    <property type="entry name" value="PYRIDOXINE-5-PHOSPHATE OXIDASE"/>
    <property type="match status" value="1"/>
</dbReference>
<dbReference type="AlphaFoldDB" id="A0A498PXZ1"/>
<proteinExistence type="inferred from homology"/>
<evidence type="ECO:0000256" key="3">
    <source>
        <dbReference type="ARBA" id="ARBA00022643"/>
    </source>
</evidence>
<dbReference type="NCBIfam" id="TIGR00558">
    <property type="entry name" value="pdxH"/>
    <property type="match status" value="1"/>
</dbReference>
<reference evidence="9 10" key="1">
    <citation type="submission" date="2018-09" db="EMBL/GenBank/DDBJ databases">
        <authorList>
            <person name="Tagini F."/>
        </authorList>
    </citation>
    <scope>NUCLEOTIDE SEQUENCE [LARGE SCALE GENOMIC DNA]</scope>
    <source>
        <strain evidence="9 10">MK136</strain>
    </source>
</reference>
<dbReference type="GO" id="GO:0004733">
    <property type="term" value="F:pyridoxamine phosphate oxidase activity"/>
    <property type="evidence" value="ECO:0007669"/>
    <property type="project" value="UniProtKB-UniRule"/>
</dbReference>
<keyword evidence="3 5" id="KW-0288">FMN</keyword>
<dbReference type="InterPro" id="IPR012349">
    <property type="entry name" value="Split_barrel_FMN-bd"/>
</dbReference>
<dbReference type="HAMAP" id="MF_01629">
    <property type="entry name" value="PdxH"/>
    <property type="match status" value="1"/>
</dbReference>
<feature type="binding site" evidence="5 6">
    <location>
        <position position="200"/>
    </location>
    <ligand>
        <name>FMN</name>
        <dbReference type="ChEBI" id="CHEBI:58210"/>
    </ligand>
</feature>
<evidence type="ECO:0000313" key="10">
    <source>
        <dbReference type="Proteomes" id="UP000273307"/>
    </source>
</evidence>
<feature type="binding site" evidence="5 6">
    <location>
        <begin position="90"/>
        <end position="91"/>
    </location>
    <ligand>
        <name>FMN</name>
        <dbReference type="ChEBI" id="CHEBI:58210"/>
    </ligand>
</feature>
<accession>A0A498PXZ1</accession>
<comment type="similarity">
    <text evidence="1 5">Belongs to the pyridoxamine 5'-phosphate oxidase family.</text>
</comment>
<comment type="function">
    <text evidence="5">Catalyzes the oxidation of either pyridoxine 5'-phosphate (PNP) or pyridoxamine 5'-phosphate (PMP) into pyridoxal 5'-phosphate (PLP).</text>
</comment>
<dbReference type="EC" id="1.4.3.5" evidence="5"/>
<dbReference type="UniPathway" id="UPA01068">
    <property type="reaction ID" value="UER00304"/>
</dbReference>
<dbReference type="PIRSF" id="PIRSF000190">
    <property type="entry name" value="Pyd_amn-ph_oxd"/>
    <property type="match status" value="1"/>
</dbReference>
<evidence type="ECO:0000256" key="4">
    <source>
        <dbReference type="ARBA" id="ARBA00023002"/>
    </source>
</evidence>
<dbReference type="PROSITE" id="PS01064">
    <property type="entry name" value="PYRIDOX_OXIDASE"/>
    <property type="match status" value="1"/>
</dbReference>
<dbReference type="Pfam" id="PF10590">
    <property type="entry name" value="PNP_phzG_C"/>
    <property type="match status" value="1"/>
</dbReference>
<evidence type="ECO:0000256" key="5">
    <source>
        <dbReference type="HAMAP-Rule" id="MF_01629"/>
    </source>
</evidence>
<keyword evidence="2 5" id="KW-0285">Flavoprotein</keyword>
<evidence type="ECO:0000256" key="6">
    <source>
        <dbReference type="PIRSR" id="PIRSR000190-2"/>
    </source>
</evidence>
<sequence length="223" mass="25009">MDDSLDIDLDGDQLARMRGEYGPEKDGCGHLDVDWLDGGWLALLRRWMSDAQRAGVIEPNAMVLATVENGRPVSRTVLCKILDDAGVAFFTSYESEKGAHLAATPFASATFPWYELGRQAHVRGAVNKVSAEETLAYWSVRPRGAQLGAWASRQSRPAISRAQLDEQLVEVTQRFENQDPIPVPPGWGGYRIAPEIVEFWQGRENRLHNRIRITNGRLERLQP</sequence>
<comment type="subunit">
    <text evidence="5">Homodimer.</text>
</comment>
<feature type="binding site" evidence="5 6">
    <location>
        <position position="119"/>
    </location>
    <ligand>
        <name>FMN</name>
        <dbReference type="ChEBI" id="CHEBI:58210"/>
    </ligand>
</feature>
<evidence type="ECO:0000256" key="2">
    <source>
        <dbReference type="ARBA" id="ARBA00022630"/>
    </source>
</evidence>
<comment type="cofactor">
    <cofactor evidence="5 6">
        <name>FMN</name>
        <dbReference type="ChEBI" id="CHEBI:58210"/>
    </cofactor>
    <text evidence="5 6">Binds 1 FMN per subunit.</text>
</comment>
<keyword evidence="10" id="KW-1185">Reference proteome</keyword>
<feature type="binding site" evidence="5 6">
    <location>
        <begin position="75"/>
        <end position="80"/>
    </location>
    <ligand>
        <name>FMN</name>
        <dbReference type="ChEBI" id="CHEBI:58210"/>
    </ligand>
</feature>
<protein>
    <recommendedName>
        <fullName evidence="5">Pyridoxine/pyridoxamine 5'-phosphate oxidase</fullName>
        <ecNumber evidence="5">1.4.3.5</ecNumber>
    </recommendedName>
    <alternativeName>
        <fullName evidence="5">PNP/PMP oxidase</fullName>
        <shortName evidence="5">PNPOx</shortName>
    </alternativeName>
    <alternativeName>
        <fullName evidence="5">Pyridoxal 5'-phosphate synthase</fullName>
    </alternativeName>
</protein>
<feature type="binding site" evidence="5">
    <location>
        <position position="137"/>
    </location>
    <ligand>
        <name>substrate</name>
    </ligand>
</feature>